<dbReference type="eggNOG" id="COG1670">
    <property type="taxonomic scope" value="Bacteria"/>
</dbReference>
<dbReference type="InterPro" id="IPR016181">
    <property type="entry name" value="Acyl_CoA_acyltransferase"/>
</dbReference>
<dbReference type="RefSeq" id="WP_008593050.1">
    <property type="nucleotide sequence ID" value="NZ_AMRM01000001.1"/>
</dbReference>
<accession>K2N9M8</accession>
<keyword evidence="3" id="KW-1185">Reference proteome</keyword>
<dbReference type="PANTHER" id="PTHR43792">
    <property type="entry name" value="GNAT FAMILY, PUTATIVE (AFU_ORTHOLOGUE AFUA_3G00765)-RELATED-RELATED"/>
    <property type="match status" value="1"/>
</dbReference>
<dbReference type="SUPFAM" id="SSF55729">
    <property type="entry name" value="Acyl-CoA N-acyltransferases (Nat)"/>
    <property type="match status" value="1"/>
</dbReference>
<reference evidence="2 3" key="1">
    <citation type="journal article" date="2012" name="J. Bacteriol.">
        <title>Genome Sequence of Nitratireductor pacificus Type Strain pht-3B.</title>
        <authorList>
            <person name="Lai Q."/>
            <person name="Li G."/>
            <person name="Shao Z."/>
        </authorList>
    </citation>
    <scope>NUCLEOTIDE SEQUENCE [LARGE SCALE GENOMIC DNA]</scope>
    <source>
        <strain evidence="3">pht-3B</strain>
    </source>
</reference>
<organism evidence="2 3">
    <name type="scientific">Nitratireductor pacificus pht-3B</name>
    <dbReference type="NCBI Taxonomy" id="391937"/>
    <lineage>
        <taxon>Bacteria</taxon>
        <taxon>Pseudomonadati</taxon>
        <taxon>Pseudomonadota</taxon>
        <taxon>Alphaproteobacteria</taxon>
        <taxon>Hyphomicrobiales</taxon>
        <taxon>Phyllobacteriaceae</taxon>
        <taxon>Nitratireductor</taxon>
    </lineage>
</organism>
<evidence type="ECO:0000313" key="2">
    <source>
        <dbReference type="EMBL" id="EKF20843.1"/>
    </source>
</evidence>
<keyword evidence="2" id="KW-0808">Transferase</keyword>
<dbReference type="OrthoDB" id="6293260at2"/>
<sequence>MTTIETKRLILRNWQEGDRALFHRINADETVMEFFPFRRSRAEADALMDRLRDGIAERGFGFAAAEIRATGETIGFVGLHATGDLPALGPGVIEIGWRLAPEYWGKGYVTEAAAAWLEYGFKTLGLDEIVSFAVAHNRRSIAVMRRIGMTRDAEGDFSHPSVPDSHPHLKPHVLYRLSRRNWPAT</sequence>
<dbReference type="Gene3D" id="3.40.630.30">
    <property type="match status" value="1"/>
</dbReference>
<dbReference type="PATRIC" id="fig|391937.3.peg.136"/>
<dbReference type="GO" id="GO:0016747">
    <property type="term" value="F:acyltransferase activity, transferring groups other than amino-acyl groups"/>
    <property type="evidence" value="ECO:0007669"/>
    <property type="project" value="InterPro"/>
</dbReference>
<dbReference type="AlphaFoldDB" id="K2N9M8"/>
<dbReference type="Pfam" id="PF13302">
    <property type="entry name" value="Acetyltransf_3"/>
    <property type="match status" value="1"/>
</dbReference>
<dbReference type="InterPro" id="IPR000182">
    <property type="entry name" value="GNAT_dom"/>
</dbReference>
<dbReference type="Proteomes" id="UP000006786">
    <property type="component" value="Unassembled WGS sequence"/>
</dbReference>
<dbReference type="PANTHER" id="PTHR43792:SF1">
    <property type="entry name" value="N-ACETYLTRANSFERASE DOMAIN-CONTAINING PROTEIN"/>
    <property type="match status" value="1"/>
</dbReference>
<dbReference type="InterPro" id="IPR051531">
    <property type="entry name" value="N-acetyltransferase"/>
</dbReference>
<feature type="domain" description="N-acetyltransferase" evidence="1">
    <location>
        <begin position="9"/>
        <end position="180"/>
    </location>
</feature>
<protein>
    <submittedName>
        <fullName evidence="2">N-acetyltransferase GCN5</fullName>
    </submittedName>
</protein>
<dbReference type="STRING" id="391937.NA2_00655"/>
<evidence type="ECO:0000259" key="1">
    <source>
        <dbReference type="PROSITE" id="PS51186"/>
    </source>
</evidence>
<dbReference type="EMBL" id="AMRM01000001">
    <property type="protein sequence ID" value="EKF20843.1"/>
    <property type="molecule type" value="Genomic_DNA"/>
</dbReference>
<comment type="caution">
    <text evidence="2">The sequence shown here is derived from an EMBL/GenBank/DDBJ whole genome shotgun (WGS) entry which is preliminary data.</text>
</comment>
<dbReference type="PROSITE" id="PS51186">
    <property type="entry name" value="GNAT"/>
    <property type="match status" value="1"/>
</dbReference>
<evidence type="ECO:0000313" key="3">
    <source>
        <dbReference type="Proteomes" id="UP000006786"/>
    </source>
</evidence>
<proteinExistence type="predicted"/>
<name>K2N9M8_9HYPH</name>
<gene>
    <name evidence="2" type="ORF">NA2_00655</name>
</gene>